<dbReference type="Pfam" id="PF13621">
    <property type="entry name" value="Cupin_8"/>
    <property type="match status" value="1"/>
</dbReference>
<dbReference type="InterPro" id="IPR041667">
    <property type="entry name" value="Cupin_8"/>
</dbReference>
<dbReference type="Gene3D" id="2.60.120.650">
    <property type="entry name" value="Cupin"/>
    <property type="match status" value="1"/>
</dbReference>
<protein>
    <recommendedName>
        <fullName evidence="1">JmjC domain-containing protein</fullName>
    </recommendedName>
</protein>
<keyword evidence="3" id="KW-1185">Reference proteome</keyword>
<sequence length="248" mass="27983">MNAERPPRPVVFTDLAASWPALGSRPWHSREYLLARTFAGRRLVPVELGRSYVDEHWGQALVPFGQFLARHVVPDPSAEVAYLAQHDLFRQIPSLRHDVSIPDFCWAATRTTSPYVPLDEPLLNAWFGPAGTITPLHTDGYHNLLVQVVGTKYVRLYAPWTDGLRPRGVENGVDMSNTSALDLGVLEGWDDPPASVDDEDMRRARAQLADAEYWECVLGEGDALLIPMGWWHYVRSLSVSFSVSFWWD</sequence>
<dbReference type="AlphaFoldDB" id="A0A8K0J014"/>
<dbReference type="OrthoDB" id="47172at2759"/>
<evidence type="ECO:0000313" key="3">
    <source>
        <dbReference type="Proteomes" id="UP000811619"/>
    </source>
</evidence>
<feature type="domain" description="JmjC" evidence="1">
    <location>
        <begin position="81"/>
        <end position="248"/>
    </location>
</feature>
<dbReference type="PANTHER" id="PTHR12461">
    <property type="entry name" value="HYPOXIA-INDUCIBLE FACTOR 1 ALPHA INHIBITOR-RELATED"/>
    <property type="match status" value="1"/>
</dbReference>
<dbReference type="SUPFAM" id="SSF51197">
    <property type="entry name" value="Clavaminate synthase-like"/>
    <property type="match status" value="1"/>
</dbReference>
<comment type="caution">
    <text evidence="2">The sequence shown here is derived from an EMBL/GenBank/DDBJ whole genome shotgun (WGS) entry which is preliminary data.</text>
</comment>
<evidence type="ECO:0000313" key="2">
    <source>
        <dbReference type="EMBL" id="KAG5913397.1"/>
    </source>
</evidence>
<dbReference type="PANTHER" id="PTHR12461:SF101">
    <property type="entry name" value="TRNA WYBUTOSINE-SYNTHESIZING PROTEIN 4"/>
    <property type="match status" value="1"/>
</dbReference>
<dbReference type="SMART" id="SM00558">
    <property type="entry name" value="JmjC"/>
    <property type="match status" value="1"/>
</dbReference>
<dbReference type="InterPro" id="IPR003347">
    <property type="entry name" value="JmjC_dom"/>
</dbReference>
<dbReference type="Proteomes" id="UP000811619">
    <property type="component" value="Unassembled WGS sequence"/>
</dbReference>
<gene>
    <name evidence="2" type="ORF">E4U42_001217</name>
</gene>
<proteinExistence type="predicted"/>
<organism evidence="2 3">
    <name type="scientific">Claviceps africana</name>
    <dbReference type="NCBI Taxonomy" id="83212"/>
    <lineage>
        <taxon>Eukaryota</taxon>
        <taxon>Fungi</taxon>
        <taxon>Dikarya</taxon>
        <taxon>Ascomycota</taxon>
        <taxon>Pezizomycotina</taxon>
        <taxon>Sordariomycetes</taxon>
        <taxon>Hypocreomycetidae</taxon>
        <taxon>Hypocreales</taxon>
        <taxon>Clavicipitaceae</taxon>
        <taxon>Claviceps</taxon>
    </lineage>
</organism>
<evidence type="ECO:0000259" key="1">
    <source>
        <dbReference type="PROSITE" id="PS51184"/>
    </source>
</evidence>
<dbReference type="EMBL" id="SRPY01001344">
    <property type="protein sequence ID" value="KAG5913397.1"/>
    <property type="molecule type" value="Genomic_DNA"/>
</dbReference>
<accession>A0A8K0J014</accession>
<name>A0A8K0J014_9HYPO</name>
<dbReference type="PROSITE" id="PS51184">
    <property type="entry name" value="JMJC"/>
    <property type="match status" value="1"/>
</dbReference>
<reference evidence="2" key="1">
    <citation type="journal article" date="2020" name="bioRxiv">
        <title>Whole genome comparisons of ergot fungi reveals the divergence and evolution of species within the genus Claviceps are the result of varying mechanisms driving genome evolution and host range expansion.</title>
        <authorList>
            <person name="Wyka S.A."/>
            <person name="Mondo S.J."/>
            <person name="Liu M."/>
            <person name="Dettman J."/>
            <person name="Nalam V."/>
            <person name="Broders K.D."/>
        </authorList>
    </citation>
    <scope>NUCLEOTIDE SEQUENCE</scope>
    <source>
        <strain evidence="2">CCC 489</strain>
    </source>
</reference>